<reference evidence="1 2" key="1">
    <citation type="submission" date="2024-05" db="EMBL/GenBank/DDBJ databases">
        <title>Genetic variation in Jamaican populations of the coffee berry borer (Hypothenemus hampei).</title>
        <authorList>
            <person name="Errbii M."/>
            <person name="Myrie A."/>
        </authorList>
    </citation>
    <scope>NUCLEOTIDE SEQUENCE [LARGE SCALE GENOMIC DNA]</scope>
    <source>
        <strain evidence="1">JA-Hopewell-2020-01-JO</strain>
        <tissue evidence="1">Whole body</tissue>
    </source>
</reference>
<accession>A0ABD1EW67</accession>
<evidence type="ECO:0000313" key="2">
    <source>
        <dbReference type="Proteomes" id="UP001566132"/>
    </source>
</evidence>
<feature type="non-terminal residue" evidence="1">
    <location>
        <position position="1"/>
    </location>
</feature>
<dbReference type="Proteomes" id="UP001566132">
    <property type="component" value="Unassembled WGS sequence"/>
</dbReference>
<evidence type="ECO:0000313" key="1">
    <source>
        <dbReference type="EMBL" id="KAL1505254.1"/>
    </source>
</evidence>
<sequence>TNQETLKLILQKEWFKILRGVATNLVYSVLRRPNDTSIEENNIYHYWATDPVVTKSLEYVEKKSVTCNFRLILFKFRIMKSQVKNHRTLWDLKENPVLKTFCVMEIF</sequence>
<dbReference type="EMBL" id="JBDJPC010000004">
    <property type="protein sequence ID" value="KAL1505254.1"/>
    <property type="molecule type" value="Genomic_DNA"/>
</dbReference>
<gene>
    <name evidence="1" type="ORF">ABEB36_004858</name>
</gene>
<protein>
    <submittedName>
        <fullName evidence="1">Uncharacterized protein</fullName>
    </submittedName>
</protein>
<keyword evidence="2" id="KW-1185">Reference proteome</keyword>
<name>A0ABD1EW67_HYPHA</name>
<organism evidence="1 2">
    <name type="scientific">Hypothenemus hampei</name>
    <name type="common">Coffee berry borer</name>
    <dbReference type="NCBI Taxonomy" id="57062"/>
    <lineage>
        <taxon>Eukaryota</taxon>
        <taxon>Metazoa</taxon>
        <taxon>Ecdysozoa</taxon>
        <taxon>Arthropoda</taxon>
        <taxon>Hexapoda</taxon>
        <taxon>Insecta</taxon>
        <taxon>Pterygota</taxon>
        <taxon>Neoptera</taxon>
        <taxon>Endopterygota</taxon>
        <taxon>Coleoptera</taxon>
        <taxon>Polyphaga</taxon>
        <taxon>Cucujiformia</taxon>
        <taxon>Curculionidae</taxon>
        <taxon>Scolytinae</taxon>
        <taxon>Hypothenemus</taxon>
    </lineage>
</organism>
<proteinExistence type="predicted"/>
<comment type="caution">
    <text evidence="1">The sequence shown here is derived from an EMBL/GenBank/DDBJ whole genome shotgun (WGS) entry which is preliminary data.</text>
</comment>
<dbReference type="AlphaFoldDB" id="A0ABD1EW67"/>